<sequence>KSYIAQLTHHFHPLQDNTNIRGVIARLCTFLSNDKDSKYCLRYGHLSAFIDIL</sequence>
<proteinExistence type="predicted"/>
<keyword evidence="2" id="KW-1185">Reference proteome</keyword>
<organism evidence="1 2">
    <name type="scientific">Cirrhinus mrigala</name>
    <name type="common">Mrigala</name>
    <dbReference type="NCBI Taxonomy" id="683832"/>
    <lineage>
        <taxon>Eukaryota</taxon>
        <taxon>Metazoa</taxon>
        <taxon>Chordata</taxon>
        <taxon>Craniata</taxon>
        <taxon>Vertebrata</taxon>
        <taxon>Euteleostomi</taxon>
        <taxon>Actinopterygii</taxon>
        <taxon>Neopterygii</taxon>
        <taxon>Teleostei</taxon>
        <taxon>Ostariophysi</taxon>
        <taxon>Cypriniformes</taxon>
        <taxon>Cyprinidae</taxon>
        <taxon>Labeoninae</taxon>
        <taxon>Labeonini</taxon>
        <taxon>Cirrhinus</taxon>
    </lineage>
</organism>
<comment type="caution">
    <text evidence="1">The sequence shown here is derived from an EMBL/GenBank/DDBJ whole genome shotgun (WGS) entry which is preliminary data.</text>
</comment>
<evidence type="ECO:0000313" key="1">
    <source>
        <dbReference type="EMBL" id="KAL0165896.1"/>
    </source>
</evidence>
<feature type="non-terminal residue" evidence="1">
    <location>
        <position position="1"/>
    </location>
</feature>
<feature type="non-terminal residue" evidence="1">
    <location>
        <position position="53"/>
    </location>
</feature>
<accession>A0ABD0NX83</accession>
<dbReference type="Proteomes" id="UP001529510">
    <property type="component" value="Unassembled WGS sequence"/>
</dbReference>
<reference evidence="1 2" key="1">
    <citation type="submission" date="2024-05" db="EMBL/GenBank/DDBJ databases">
        <title>Genome sequencing and assembly of Indian major carp, Cirrhinus mrigala (Hamilton, 1822).</title>
        <authorList>
            <person name="Mohindra V."/>
            <person name="Chowdhury L.M."/>
            <person name="Lal K."/>
            <person name="Jena J.K."/>
        </authorList>
    </citation>
    <scope>NUCLEOTIDE SEQUENCE [LARGE SCALE GENOMIC DNA]</scope>
    <source>
        <strain evidence="1">CM1030</strain>
        <tissue evidence="1">Blood</tissue>
    </source>
</reference>
<evidence type="ECO:0000313" key="2">
    <source>
        <dbReference type="Proteomes" id="UP001529510"/>
    </source>
</evidence>
<protein>
    <submittedName>
        <fullName evidence="1">Uncharacterized protein</fullName>
    </submittedName>
</protein>
<name>A0ABD0NX83_CIRMR</name>
<dbReference type="AlphaFoldDB" id="A0ABD0NX83"/>
<gene>
    <name evidence="1" type="ORF">M9458_037740</name>
</gene>
<dbReference type="EMBL" id="JAMKFB020000019">
    <property type="protein sequence ID" value="KAL0165896.1"/>
    <property type="molecule type" value="Genomic_DNA"/>
</dbReference>